<keyword evidence="4 6" id="KW-0472">Membrane</keyword>
<evidence type="ECO:0000256" key="3">
    <source>
        <dbReference type="ARBA" id="ARBA00022989"/>
    </source>
</evidence>
<dbReference type="RefSeq" id="XP_070895119.1">
    <property type="nucleotide sequence ID" value="XM_071041374.1"/>
</dbReference>
<dbReference type="InterPro" id="IPR033121">
    <property type="entry name" value="PEPTIDASE_A1"/>
</dbReference>
<feature type="chain" id="PRO_5045871267" evidence="7">
    <location>
        <begin position="30"/>
        <end position="583"/>
    </location>
</feature>
<dbReference type="GeneID" id="98156538"/>
<keyword evidence="7" id="KW-0732">Signal</keyword>
<evidence type="ECO:0000259" key="8">
    <source>
        <dbReference type="PROSITE" id="PS51767"/>
    </source>
</evidence>
<evidence type="ECO:0000256" key="7">
    <source>
        <dbReference type="SAM" id="SignalP"/>
    </source>
</evidence>
<keyword evidence="2 6" id="KW-0812">Transmembrane</keyword>
<gene>
    <name evidence="9" type="ORF">BJX68DRAFT_244775</name>
</gene>
<dbReference type="Proteomes" id="UP001610444">
    <property type="component" value="Unassembled WGS sequence"/>
</dbReference>
<evidence type="ECO:0000256" key="5">
    <source>
        <dbReference type="SAM" id="MobiDB-lite"/>
    </source>
</evidence>
<dbReference type="PANTHER" id="PTHR15549">
    <property type="entry name" value="PAIRED IMMUNOGLOBULIN-LIKE TYPE 2 RECEPTOR"/>
    <property type="match status" value="1"/>
</dbReference>
<comment type="caution">
    <text evidence="9">The sequence shown here is derived from an EMBL/GenBank/DDBJ whole genome shotgun (WGS) entry which is preliminary data.</text>
</comment>
<accession>A0ABR4JR35</accession>
<dbReference type="EMBL" id="JBFXLR010000051">
    <property type="protein sequence ID" value="KAL2842494.1"/>
    <property type="molecule type" value="Genomic_DNA"/>
</dbReference>
<keyword evidence="3 6" id="KW-1133">Transmembrane helix</keyword>
<comment type="subcellular location">
    <subcellularLocation>
        <location evidence="1">Membrane</location>
        <topology evidence="1">Single-pass membrane protein</topology>
    </subcellularLocation>
</comment>
<organism evidence="9 10">
    <name type="scientific">Aspergillus pseudodeflectus</name>
    <dbReference type="NCBI Taxonomy" id="176178"/>
    <lineage>
        <taxon>Eukaryota</taxon>
        <taxon>Fungi</taxon>
        <taxon>Dikarya</taxon>
        <taxon>Ascomycota</taxon>
        <taxon>Pezizomycotina</taxon>
        <taxon>Eurotiomycetes</taxon>
        <taxon>Eurotiomycetidae</taxon>
        <taxon>Eurotiales</taxon>
        <taxon>Aspergillaceae</taxon>
        <taxon>Aspergillus</taxon>
        <taxon>Aspergillus subgen. Nidulantes</taxon>
    </lineage>
</organism>
<dbReference type="InterPro" id="IPR051694">
    <property type="entry name" value="Immunoregulatory_rcpt-like"/>
</dbReference>
<evidence type="ECO:0000313" key="9">
    <source>
        <dbReference type="EMBL" id="KAL2842494.1"/>
    </source>
</evidence>
<reference evidence="9 10" key="1">
    <citation type="submission" date="2024-07" db="EMBL/GenBank/DDBJ databases">
        <title>Section-level genome sequencing and comparative genomics of Aspergillus sections Usti and Cavernicolus.</title>
        <authorList>
            <consortium name="Lawrence Berkeley National Laboratory"/>
            <person name="Nybo J.L."/>
            <person name="Vesth T.C."/>
            <person name="Theobald S."/>
            <person name="Frisvad J.C."/>
            <person name="Larsen T.O."/>
            <person name="Kjaerboelling I."/>
            <person name="Rothschild-Mancinelli K."/>
            <person name="Lyhne E.K."/>
            <person name="Kogle M.E."/>
            <person name="Barry K."/>
            <person name="Clum A."/>
            <person name="Na H."/>
            <person name="Ledsgaard L."/>
            <person name="Lin J."/>
            <person name="Lipzen A."/>
            <person name="Kuo A."/>
            <person name="Riley R."/>
            <person name="Mondo S."/>
            <person name="LaButti K."/>
            <person name="Haridas S."/>
            <person name="Pangalinan J."/>
            <person name="Salamov A.A."/>
            <person name="Simmons B.A."/>
            <person name="Magnuson J.K."/>
            <person name="Chen J."/>
            <person name="Drula E."/>
            <person name="Henrissat B."/>
            <person name="Wiebenga A."/>
            <person name="Lubbers R.J."/>
            <person name="Gomes A.C."/>
            <person name="Macurrencykelacurrency M.R."/>
            <person name="Stajich J."/>
            <person name="Grigoriev I.V."/>
            <person name="Mortensen U.H."/>
            <person name="De vries R.P."/>
            <person name="Baker S.E."/>
            <person name="Andersen M.R."/>
        </authorList>
    </citation>
    <scope>NUCLEOTIDE SEQUENCE [LARGE SCALE GENOMIC DNA]</scope>
    <source>
        <strain evidence="9 10">CBS 756.74</strain>
    </source>
</reference>
<feature type="region of interest" description="Disordered" evidence="5">
    <location>
        <begin position="530"/>
        <end position="557"/>
    </location>
</feature>
<keyword evidence="10" id="KW-1185">Reference proteome</keyword>
<name>A0ABR4JR35_9EURO</name>
<proteinExistence type="predicted"/>
<dbReference type="PROSITE" id="PS51767">
    <property type="entry name" value="PEPTIDASE_A1"/>
    <property type="match status" value="1"/>
</dbReference>
<evidence type="ECO:0000256" key="2">
    <source>
        <dbReference type="ARBA" id="ARBA00022692"/>
    </source>
</evidence>
<sequence>MIIFQPKQRSGAKAFALLLFLGLCRWATAATPYTMTWSSEDYGPDGPWNAVQVSIGSPGQTVALYPGSIWESKIILSYLCDNTSLSSVCYADKAGVFNTERSRTWENESIQLAPDGSGWQSYTPGHTNAVPTEVIARRALDSIDIGGTVIPEVDLVGISQAYQTYPGGQEYPLQVGLLSLGAPNINHTFDRGNDTPSINGTFITSWLWEKSTIASYSYGLHIGSASLGIPGSLLLGGYDKNRVLGHVSAQPFSNGGFPIQLLDISLGVAEGGSPWSFYNRTGFLAKDNSSLETGITVQASTADPYLYLPQSSCDAIAAELPVIYQSDYGLYFWDTSDSRYSKIITSPSYMAFTFSRDGLNNADITINVPFALLNLTLRAPLIDTPTQYFPCMGTDSTYALGRAFFQAAFVGVNWNQGTGNWFLAQAPGPGYSTTPATTNIDASASTLTGSGSSWEASWARYWTELPDTSNSNSTSTSTPTTSPNEDESSSGLSTGTKAGIGVGCAVGGVLVVGLLVWRFFLRRRRQSAGDMAPYPNGSGQQTAIVSPSYPASVGNHYAKPGEVHEMAGTHYRQQEGPYELYER</sequence>
<dbReference type="InterPro" id="IPR021109">
    <property type="entry name" value="Peptidase_aspartic_dom_sf"/>
</dbReference>
<evidence type="ECO:0000256" key="6">
    <source>
        <dbReference type="SAM" id="Phobius"/>
    </source>
</evidence>
<dbReference type="Gene3D" id="2.40.70.10">
    <property type="entry name" value="Acid Proteases"/>
    <property type="match status" value="2"/>
</dbReference>
<evidence type="ECO:0000256" key="1">
    <source>
        <dbReference type="ARBA" id="ARBA00004167"/>
    </source>
</evidence>
<evidence type="ECO:0000256" key="4">
    <source>
        <dbReference type="ARBA" id="ARBA00023136"/>
    </source>
</evidence>
<evidence type="ECO:0000313" key="10">
    <source>
        <dbReference type="Proteomes" id="UP001610444"/>
    </source>
</evidence>
<feature type="domain" description="Peptidase A1" evidence="8">
    <location>
        <begin position="49"/>
        <end position="426"/>
    </location>
</feature>
<dbReference type="SUPFAM" id="SSF50630">
    <property type="entry name" value="Acid proteases"/>
    <property type="match status" value="1"/>
</dbReference>
<feature type="region of interest" description="Disordered" evidence="5">
    <location>
        <begin position="564"/>
        <end position="583"/>
    </location>
</feature>
<feature type="region of interest" description="Disordered" evidence="5">
    <location>
        <begin position="465"/>
        <end position="494"/>
    </location>
</feature>
<feature type="compositionally biased region" description="Low complexity" evidence="5">
    <location>
        <begin position="466"/>
        <end position="483"/>
    </location>
</feature>
<protein>
    <submittedName>
        <fullName evidence="9">Aspartic peptidase domain-containing protein</fullName>
    </submittedName>
</protein>
<feature type="transmembrane region" description="Helical" evidence="6">
    <location>
        <begin position="498"/>
        <end position="521"/>
    </location>
</feature>
<feature type="signal peptide" evidence="7">
    <location>
        <begin position="1"/>
        <end position="29"/>
    </location>
</feature>